<evidence type="ECO:0000313" key="1">
    <source>
        <dbReference type="EMBL" id="SCW77657.1"/>
    </source>
</evidence>
<dbReference type="EMBL" id="FMTM01000008">
    <property type="protein sequence ID" value="SCW77657.1"/>
    <property type="molecule type" value="Genomic_DNA"/>
</dbReference>
<evidence type="ECO:0000313" key="2">
    <source>
        <dbReference type="Proteomes" id="UP000199542"/>
    </source>
</evidence>
<name>A0A1G4T8Y6_9HYPH</name>
<accession>A0A1G4T8Y6</accession>
<gene>
    <name evidence="1" type="ORF">SAMN02927900_04849</name>
</gene>
<dbReference type="AlphaFoldDB" id="A0A1G4T8Y6"/>
<sequence>MKLWISWWDGRNKKADKRDVLALTSTLQNFWSLIAKSALAKEVASEGRKFVAKAIIGLLAATTAGTLAAFGKVPGAEWIETTVS</sequence>
<organism evidence="1 2">
    <name type="scientific">Rhizobium mongolense subsp. loessense</name>
    <dbReference type="NCBI Taxonomy" id="158890"/>
    <lineage>
        <taxon>Bacteria</taxon>
        <taxon>Pseudomonadati</taxon>
        <taxon>Pseudomonadota</taxon>
        <taxon>Alphaproteobacteria</taxon>
        <taxon>Hyphomicrobiales</taxon>
        <taxon>Rhizobiaceae</taxon>
        <taxon>Rhizobium/Agrobacterium group</taxon>
        <taxon>Rhizobium</taxon>
    </lineage>
</organism>
<protein>
    <submittedName>
        <fullName evidence="1">Uncharacterized protein</fullName>
    </submittedName>
</protein>
<reference evidence="1 2" key="1">
    <citation type="submission" date="2016-10" db="EMBL/GenBank/DDBJ databases">
        <authorList>
            <person name="de Groot N.N."/>
        </authorList>
    </citation>
    <scope>NUCLEOTIDE SEQUENCE [LARGE SCALE GENOMIC DNA]</scope>
    <source>
        <strain evidence="1 2">CGMCC 1.3401</strain>
    </source>
</reference>
<dbReference type="Proteomes" id="UP000199542">
    <property type="component" value="Unassembled WGS sequence"/>
</dbReference>
<proteinExistence type="predicted"/>